<keyword evidence="2" id="KW-0472">Membrane</keyword>
<organism evidence="3 4">
    <name type="scientific">Mycolicibacterium komossense</name>
    <dbReference type="NCBI Taxonomy" id="1779"/>
    <lineage>
        <taxon>Bacteria</taxon>
        <taxon>Bacillati</taxon>
        <taxon>Actinomycetota</taxon>
        <taxon>Actinomycetes</taxon>
        <taxon>Mycobacteriales</taxon>
        <taxon>Mycobacteriaceae</taxon>
        <taxon>Mycolicibacterium</taxon>
    </lineage>
</organism>
<evidence type="ECO:0000256" key="2">
    <source>
        <dbReference type="SAM" id="Phobius"/>
    </source>
</evidence>
<evidence type="ECO:0000313" key="4">
    <source>
        <dbReference type="Proteomes" id="UP001526201"/>
    </source>
</evidence>
<proteinExistence type="predicted"/>
<sequence length="317" mass="33794">MGKRLGWSRGVGIRRLIVAVLVLVLVVSASLGGYRSSRDTTNRTSFFGDFDSPDHVEATLWITKVDAAADTFSLTITDVRPYGSLADDNGNFAEDATLVTNALGTWRTQITRGDSAPDADQRIALDGSITDYPFDRYKASIEMHVDRADGTELPVAVIVFSTDPFFSVTPSQGAAQSGGTMVNLAIHRTLPTMVFAIFIMVLMLGLATAAVIAAYFVQSGRRGLNFTACSMMGALLFALIPLRNAVPGSPPIGSVIDFASFFIAEAIISISLISTVLNGYRHEMAVERAAAVPAEEVSPEPAEASASPTDQRLPSLP</sequence>
<accession>A0ABT3CD62</accession>
<dbReference type="EMBL" id="JACKTY010000029">
    <property type="protein sequence ID" value="MCV7227351.1"/>
    <property type="molecule type" value="Genomic_DNA"/>
</dbReference>
<name>A0ABT3CD62_9MYCO</name>
<dbReference type="RefSeq" id="WP_264068287.1">
    <property type="nucleotide sequence ID" value="NZ_JACKTY010000029.1"/>
</dbReference>
<keyword evidence="2" id="KW-0812">Transmembrane</keyword>
<feature type="transmembrane region" description="Helical" evidence="2">
    <location>
        <begin position="224"/>
        <end position="246"/>
    </location>
</feature>
<feature type="compositionally biased region" description="Low complexity" evidence="1">
    <location>
        <begin position="292"/>
        <end position="308"/>
    </location>
</feature>
<comment type="caution">
    <text evidence="3">The sequence shown here is derived from an EMBL/GenBank/DDBJ whole genome shotgun (WGS) entry which is preliminary data.</text>
</comment>
<dbReference type="InterPro" id="IPR027948">
    <property type="entry name" value="DUF4436"/>
</dbReference>
<keyword evidence="2" id="KW-1133">Transmembrane helix</keyword>
<evidence type="ECO:0000256" key="1">
    <source>
        <dbReference type="SAM" id="MobiDB-lite"/>
    </source>
</evidence>
<dbReference type="Proteomes" id="UP001526201">
    <property type="component" value="Unassembled WGS sequence"/>
</dbReference>
<gene>
    <name evidence="3" type="ORF">H7J73_15055</name>
</gene>
<feature type="transmembrane region" description="Helical" evidence="2">
    <location>
        <begin position="258"/>
        <end position="280"/>
    </location>
</feature>
<feature type="transmembrane region" description="Helical" evidence="2">
    <location>
        <begin position="193"/>
        <end position="217"/>
    </location>
</feature>
<keyword evidence="4" id="KW-1185">Reference proteome</keyword>
<dbReference type="Pfam" id="PF14494">
    <property type="entry name" value="DUF4436"/>
    <property type="match status" value="1"/>
</dbReference>
<reference evidence="3 4" key="1">
    <citation type="journal article" date="2022" name="BMC Genomics">
        <title>Comparative genome analysis of mycobacteria focusing on tRNA and non-coding RNA.</title>
        <authorList>
            <person name="Behra P.R.K."/>
            <person name="Pettersson B.M.F."/>
            <person name="Ramesh M."/>
            <person name="Das S."/>
            <person name="Dasgupta S."/>
            <person name="Kirsebom L.A."/>
        </authorList>
    </citation>
    <scope>NUCLEOTIDE SEQUENCE [LARGE SCALE GENOMIC DNA]</scope>
    <source>
        <strain evidence="3 4">DSM 44078</strain>
    </source>
</reference>
<evidence type="ECO:0000313" key="3">
    <source>
        <dbReference type="EMBL" id="MCV7227351.1"/>
    </source>
</evidence>
<feature type="region of interest" description="Disordered" evidence="1">
    <location>
        <begin position="292"/>
        <end position="317"/>
    </location>
</feature>
<protein>
    <submittedName>
        <fullName evidence="3">DUF4436 family protein</fullName>
    </submittedName>
</protein>